<dbReference type="Gene3D" id="3.20.20.120">
    <property type="entry name" value="Enolase-like C-terminal domain"/>
    <property type="match status" value="1"/>
</dbReference>
<evidence type="ECO:0000259" key="3">
    <source>
        <dbReference type="SMART" id="SM00922"/>
    </source>
</evidence>
<keyword evidence="2" id="KW-0479">Metal-binding</keyword>
<accession>A0A2T3XRB8</accession>
<dbReference type="Proteomes" id="UP000240638">
    <property type="component" value="Unassembled WGS sequence"/>
</dbReference>
<dbReference type="SUPFAM" id="SSF54826">
    <property type="entry name" value="Enolase N-terminal domain-like"/>
    <property type="match status" value="1"/>
</dbReference>
<organism evidence="4 5">
    <name type="scientific">Trinickia symbiotica</name>
    <dbReference type="NCBI Taxonomy" id="863227"/>
    <lineage>
        <taxon>Bacteria</taxon>
        <taxon>Pseudomonadati</taxon>
        <taxon>Pseudomonadota</taxon>
        <taxon>Betaproteobacteria</taxon>
        <taxon>Burkholderiales</taxon>
        <taxon>Burkholderiaceae</taxon>
        <taxon>Trinickia</taxon>
    </lineage>
</organism>
<dbReference type="InterPro" id="IPR036849">
    <property type="entry name" value="Enolase-like_C_sf"/>
</dbReference>
<protein>
    <recommendedName>
        <fullName evidence="3">Mandelate racemase/muconate lactonizing enzyme C-terminal domain-containing protein</fullName>
    </recommendedName>
</protein>
<dbReference type="Gene3D" id="3.30.390.10">
    <property type="entry name" value="Enolase-like, N-terminal domain"/>
    <property type="match status" value="1"/>
</dbReference>
<dbReference type="Pfam" id="PF13378">
    <property type="entry name" value="MR_MLE_C"/>
    <property type="match status" value="1"/>
</dbReference>
<feature type="domain" description="Mandelate racemase/muconate lactonizing enzyme C-terminal" evidence="3">
    <location>
        <begin position="145"/>
        <end position="242"/>
    </location>
</feature>
<dbReference type="PANTHER" id="PTHR48080">
    <property type="entry name" value="D-GALACTONATE DEHYDRATASE-RELATED"/>
    <property type="match status" value="1"/>
</dbReference>
<dbReference type="InterPro" id="IPR029017">
    <property type="entry name" value="Enolase-like_N"/>
</dbReference>
<evidence type="ECO:0000313" key="5">
    <source>
        <dbReference type="Proteomes" id="UP000240638"/>
    </source>
</evidence>
<dbReference type="RefSeq" id="WP_107152109.1">
    <property type="nucleotide sequence ID" value="NZ_PYUC01000009.1"/>
</dbReference>
<comment type="similarity">
    <text evidence="1">Belongs to the mandelate racemase/muconate lactonizing enzyme family.</text>
</comment>
<dbReference type="InterPro" id="IPR029065">
    <property type="entry name" value="Enolase_C-like"/>
</dbReference>
<comment type="caution">
    <text evidence="4">The sequence shown here is derived from an EMBL/GenBank/DDBJ whole genome shotgun (WGS) entry which is preliminary data.</text>
</comment>
<dbReference type="AlphaFoldDB" id="A0A2T3XRB8"/>
<dbReference type="SMART" id="SM00922">
    <property type="entry name" value="MR_MLE"/>
    <property type="match status" value="1"/>
</dbReference>
<evidence type="ECO:0000256" key="2">
    <source>
        <dbReference type="ARBA" id="ARBA00022723"/>
    </source>
</evidence>
<dbReference type="SFLD" id="SFLDS00001">
    <property type="entry name" value="Enolase"/>
    <property type="match status" value="1"/>
</dbReference>
<dbReference type="Pfam" id="PF02746">
    <property type="entry name" value="MR_MLE_N"/>
    <property type="match status" value="1"/>
</dbReference>
<dbReference type="InterPro" id="IPR013341">
    <property type="entry name" value="Mandelate_racemase_N_dom"/>
</dbReference>
<dbReference type="SUPFAM" id="SSF51604">
    <property type="entry name" value="Enolase C-terminal domain-like"/>
    <property type="match status" value="1"/>
</dbReference>
<dbReference type="PANTHER" id="PTHR48080:SF3">
    <property type="entry name" value="ENOLASE SUPERFAMILY MEMBER DDB_G0284701"/>
    <property type="match status" value="1"/>
</dbReference>
<proteinExistence type="inferred from homology"/>
<name>A0A2T3XRB8_9BURK</name>
<reference evidence="4 5" key="1">
    <citation type="submission" date="2018-03" db="EMBL/GenBank/DDBJ databases">
        <title>Whole genome analyses suggest that Burkholderia sensu lato contains two further novel genera in the rhizoxinica-symbiotica group Mycetohabitans gen. nov., and Trinickia gen. nov.: implications for the evolution of diazotrophy and nodulation in the Burkholderiaceae.</title>
        <authorList>
            <person name="Estrada De Los Santos P."/>
            <person name="Palmer M."/>
            <person name="Chavez-Ramirez B."/>
            <person name="Steenkamp E.T."/>
            <person name="Hirsch A.M."/>
            <person name="Manyaka P."/>
            <person name="Maluk M."/>
            <person name="Lafos M."/>
            <person name="Crook M."/>
            <person name="Gross E."/>
            <person name="Simon M.F."/>
            <person name="Bueno Dos Reis Junior F."/>
            <person name="Poole P.S."/>
            <person name="Venter S.N."/>
            <person name="James E.K."/>
        </authorList>
    </citation>
    <scope>NUCLEOTIDE SEQUENCE [LARGE SCALE GENOMIC DNA]</scope>
    <source>
        <strain evidence="4 5">JPY-366</strain>
    </source>
</reference>
<dbReference type="GO" id="GO:0046872">
    <property type="term" value="F:metal ion binding"/>
    <property type="evidence" value="ECO:0007669"/>
    <property type="project" value="UniProtKB-KW"/>
</dbReference>
<dbReference type="EMBL" id="PYUC01000009">
    <property type="protein sequence ID" value="PTB19054.1"/>
    <property type="molecule type" value="Genomic_DNA"/>
</dbReference>
<dbReference type="InterPro" id="IPR013342">
    <property type="entry name" value="Mandelate_racemase_C"/>
</dbReference>
<gene>
    <name evidence="4" type="ORF">C9I57_18500</name>
</gene>
<dbReference type="InterPro" id="IPR034593">
    <property type="entry name" value="DgoD-like"/>
</dbReference>
<evidence type="ECO:0000313" key="4">
    <source>
        <dbReference type="EMBL" id="PTB19054.1"/>
    </source>
</evidence>
<evidence type="ECO:0000256" key="1">
    <source>
        <dbReference type="ARBA" id="ARBA00008031"/>
    </source>
</evidence>
<sequence>MKISKIALYSYKFQYRAGDYTFRPKPVEDRVNDSTVVVLETDAGLFGVGETCPLRPTYLPSTPESARAGLSILAKALVGVDAVGPRAIYRAMDDTLNGFPEAKSAIDVAAWDLLGKAANLPCYALFGGKQNDGVPVFETIGPEEPEEMVANLEAMRRRGTKVFQLSMGRGFEEDVHRLRSLIKCIAPGERVTIDANRRCTGEQAIRVVNGILDLTHGKDIWIEQPCKTYAESRYVRSRIGLPMLLDEVINDSEDLLSAVYERSLDGVVTKLSHVGGPSRVLDLIAIAASGGVKVRIEDTSGSAIARAASAHLASVIPRDGIFATYAFPESDFKLGVEGGILSDGILRPTGRAGLGVELDMTALGEPLAVYSA</sequence>